<name>A0A8S4PE20_OWEFU</name>
<feature type="compositionally biased region" description="Basic and acidic residues" evidence="1">
    <location>
        <begin position="487"/>
        <end position="520"/>
    </location>
</feature>
<dbReference type="Gene3D" id="2.60.40.10">
    <property type="entry name" value="Immunoglobulins"/>
    <property type="match status" value="1"/>
</dbReference>
<dbReference type="InterPro" id="IPR032707">
    <property type="entry name" value="MYCBPAP"/>
</dbReference>
<dbReference type="PANTHER" id="PTHR48421:SF1">
    <property type="entry name" value="MYCBP-ASSOCIATED PROTEIN"/>
    <property type="match status" value="1"/>
</dbReference>
<protein>
    <recommendedName>
        <fullName evidence="4">MYCBP-associated protein-like</fullName>
    </recommendedName>
</protein>
<dbReference type="OrthoDB" id="10263316at2759"/>
<evidence type="ECO:0008006" key="4">
    <source>
        <dbReference type="Google" id="ProtNLM"/>
    </source>
</evidence>
<dbReference type="AlphaFoldDB" id="A0A8S4PE20"/>
<dbReference type="PANTHER" id="PTHR48421">
    <property type="entry name" value="MYCBP-ASSOCIATED PROTEIN"/>
    <property type="match status" value="1"/>
</dbReference>
<evidence type="ECO:0000256" key="1">
    <source>
        <dbReference type="SAM" id="MobiDB-lite"/>
    </source>
</evidence>
<dbReference type="Pfam" id="PF14646">
    <property type="entry name" value="MYCBPAP"/>
    <property type="match status" value="1"/>
</dbReference>
<comment type="caution">
    <text evidence="2">The sequence shown here is derived from an EMBL/GenBank/DDBJ whole genome shotgun (WGS) entry which is preliminary data.</text>
</comment>
<evidence type="ECO:0000313" key="2">
    <source>
        <dbReference type="EMBL" id="CAH1789364.1"/>
    </source>
</evidence>
<gene>
    <name evidence="2" type="ORF">OFUS_LOCUS14737</name>
</gene>
<proteinExistence type="predicted"/>
<reference evidence="2" key="1">
    <citation type="submission" date="2022-03" db="EMBL/GenBank/DDBJ databases">
        <authorList>
            <person name="Martin C."/>
        </authorList>
    </citation>
    <scope>NUCLEOTIDE SEQUENCE</scope>
</reference>
<sequence>MDYGKGYRIGSEFWKQQERIGDDITGMHMTLTQTERGYPAPVDHIDVPQSIKEEKGETDYKKGSFWQRPKTPIHYPWHKSPYLQDRTKQLAPVINDLDPHKPELTNLEIIGTSNPYPKTPSKQQIEEDGPTIISDGGMTASLDEEELNLDPLRNHPDVIPAPIFGPSLQFAQQAARWTGDSHSFEGRVGLEARVSFECYSGQRCTSFLEIKNDGTTSIYFDWKRLPKTNPFDIVNARVQRFYFDTSNGVILPGDTMKFPFVFKSPNSGVFTEQWQFETKPVVCGGAALMVTLRGVALQEDKFYEQRRELEKELARKQAEQIIQQILHDITDGIKTPDRALSPIDAYITDEEIFQRENTEMHYNHEAVNVLRELYKEFFPEEEREFREWDLSVQNFKEMVMGMDEDDERKEEFLQRMNLAMITLSFPAFNATQQKMYSVGYQLLSEAVDDMVQQSVMLRSVMGLPDKEEDELPTDPTSSCRSTPEPGRTSDSKRGRPPDGKKAQDKKKDIGKPPKGKEAGAPKKSSSPTKQLKGGIRGVGDSLNRTGTPTSLAPTPIPGADPTVDKKYKDKLYIQMYKLLQDSLDKMDFMFKDIQTVENFDELENLMKTLG</sequence>
<feature type="compositionally biased region" description="Polar residues" evidence="1">
    <location>
        <begin position="542"/>
        <end position="552"/>
    </location>
</feature>
<organism evidence="2 3">
    <name type="scientific">Owenia fusiformis</name>
    <name type="common">Polychaete worm</name>
    <dbReference type="NCBI Taxonomy" id="6347"/>
    <lineage>
        <taxon>Eukaryota</taxon>
        <taxon>Metazoa</taxon>
        <taxon>Spiralia</taxon>
        <taxon>Lophotrochozoa</taxon>
        <taxon>Annelida</taxon>
        <taxon>Polychaeta</taxon>
        <taxon>Sedentaria</taxon>
        <taxon>Canalipalpata</taxon>
        <taxon>Sabellida</taxon>
        <taxon>Oweniida</taxon>
        <taxon>Oweniidae</taxon>
        <taxon>Owenia</taxon>
    </lineage>
</organism>
<evidence type="ECO:0000313" key="3">
    <source>
        <dbReference type="Proteomes" id="UP000749559"/>
    </source>
</evidence>
<dbReference type="EMBL" id="CAIIXF020000007">
    <property type="protein sequence ID" value="CAH1789364.1"/>
    <property type="molecule type" value="Genomic_DNA"/>
</dbReference>
<dbReference type="Proteomes" id="UP000749559">
    <property type="component" value="Unassembled WGS sequence"/>
</dbReference>
<dbReference type="InterPro" id="IPR013783">
    <property type="entry name" value="Ig-like_fold"/>
</dbReference>
<keyword evidence="3" id="KW-1185">Reference proteome</keyword>
<feature type="region of interest" description="Disordered" evidence="1">
    <location>
        <begin position="462"/>
        <end position="563"/>
    </location>
</feature>
<accession>A0A8S4PE20</accession>